<feature type="signal peptide" evidence="1">
    <location>
        <begin position="1"/>
        <end position="28"/>
    </location>
</feature>
<accession>A0ABP4HH37</accession>
<feature type="chain" id="PRO_5046925543" description="Secreted protein" evidence="1">
    <location>
        <begin position="29"/>
        <end position="123"/>
    </location>
</feature>
<sequence>MRRSTWSRIAVIAAAPLLAFAGATAAQAHSPLNTSSYTVWDTTGTCSIYVHFYYNSHWFVEYDLTNHSNGTVGCAAGAYTSDQGYVGGITGGGFSTNDDGSRWVQPYVQRVGNSSTTVWGANR</sequence>
<dbReference type="Proteomes" id="UP001500037">
    <property type="component" value="Unassembled WGS sequence"/>
</dbReference>
<protein>
    <recommendedName>
        <fullName evidence="4">Secreted protein</fullName>
    </recommendedName>
</protein>
<reference evidence="3" key="1">
    <citation type="journal article" date="2019" name="Int. J. Syst. Evol. Microbiol.">
        <title>The Global Catalogue of Microorganisms (GCM) 10K type strain sequencing project: providing services to taxonomists for standard genome sequencing and annotation.</title>
        <authorList>
            <consortium name="The Broad Institute Genomics Platform"/>
            <consortium name="The Broad Institute Genome Sequencing Center for Infectious Disease"/>
            <person name="Wu L."/>
            <person name="Ma J."/>
        </authorList>
    </citation>
    <scope>NUCLEOTIDE SEQUENCE [LARGE SCALE GENOMIC DNA]</scope>
    <source>
        <strain evidence="3">JCM 13004</strain>
    </source>
</reference>
<evidence type="ECO:0000313" key="3">
    <source>
        <dbReference type="Proteomes" id="UP001500037"/>
    </source>
</evidence>
<evidence type="ECO:0000256" key="1">
    <source>
        <dbReference type="SAM" id="SignalP"/>
    </source>
</evidence>
<keyword evidence="3" id="KW-1185">Reference proteome</keyword>
<gene>
    <name evidence="2" type="ORF">GCM10009665_63980</name>
</gene>
<organism evidence="2 3">
    <name type="scientific">Kitasatospora nipponensis</name>
    <dbReference type="NCBI Taxonomy" id="258049"/>
    <lineage>
        <taxon>Bacteria</taxon>
        <taxon>Bacillati</taxon>
        <taxon>Actinomycetota</taxon>
        <taxon>Actinomycetes</taxon>
        <taxon>Kitasatosporales</taxon>
        <taxon>Streptomycetaceae</taxon>
        <taxon>Kitasatospora</taxon>
    </lineage>
</organism>
<evidence type="ECO:0000313" key="2">
    <source>
        <dbReference type="EMBL" id="GAA1266100.1"/>
    </source>
</evidence>
<evidence type="ECO:0008006" key="4">
    <source>
        <dbReference type="Google" id="ProtNLM"/>
    </source>
</evidence>
<name>A0ABP4HH37_9ACTN</name>
<comment type="caution">
    <text evidence="2">The sequence shown here is derived from an EMBL/GenBank/DDBJ whole genome shotgun (WGS) entry which is preliminary data.</text>
</comment>
<proteinExistence type="predicted"/>
<dbReference type="EMBL" id="BAAALF010000174">
    <property type="protein sequence ID" value="GAA1266100.1"/>
    <property type="molecule type" value="Genomic_DNA"/>
</dbReference>
<dbReference type="RefSeq" id="WP_344445609.1">
    <property type="nucleotide sequence ID" value="NZ_BAAALF010000174.1"/>
</dbReference>
<keyword evidence="1" id="KW-0732">Signal</keyword>